<reference evidence="1 2" key="1">
    <citation type="journal article" date="2014" name="Curr. Biol.">
        <title>The genome of the clonal raider ant Cerapachys biroi.</title>
        <authorList>
            <person name="Oxley P.R."/>
            <person name="Ji L."/>
            <person name="Fetter-Pruneda I."/>
            <person name="McKenzie S.K."/>
            <person name="Li C."/>
            <person name="Hu H."/>
            <person name="Zhang G."/>
            <person name="Kronauer D.J."/>
        </authorList>
    </citation>
    <scope>NUCLEOTIDE SEQUENCE [LARGE SCALE GENOMIC DNA]</scope>
</reference>
<dbReference type="PANTHER" id="PTHR33053">
    <property type="entry name" value="PROTEIN, PUTATIVE-RELATED"/>
    <property type="match status" value="1"/>
</dbReference>
<dbReference type="OMA" id="ANDCCEL"/>
<evidence type="ECO:0008006" key="3">
    <source>
        <dbReference type="Google" id="ProtNLM"/>
    </source>
</evidence>
<dbReference type="Proteomes" id="UP000053097">
    <property type="component" value="Unassembled WGS sequence"/>
</dbReference>
<dbReference type="AlphaFoldDB" id="A0A026WJ16"/>
<evidence type="ECO:0000313" key="1">
    <source>
        <dbReference type="EMBL" id="EZA56037.1"/>
    </source>
</evidence>
<evidence type="ECO:0000313" key="2">
    <source>
        <dbReference type="Proteomes" id="UP000053097"/>
    </source>
</evidence>
<gene>
    <name evidence="1" type="ORF">X777_04040</name>
</gene>
<dbReference type="EMBL" id="KK107180">
    <property type="protein sequence ID" value="EZA56037.1"/>
    <property type="molecule type" value="Genomic_DNA"/>
</dbReference>
<dbReference type="PANTHER" id="PTHR33053:SF24">
    <property type="entry name" value="TRANSPOSASE DOMAIN-CONTAINING PROTEIN"/>
    <property type="match status" value="1"/>
</dbReference>
<proteinExistence type="predicted"/>
<sequence>MLSKLPQDARTLLSTPLQYVVKTIEPGEYIHFGLCNGIKRSIEEQTLITTTIQVAINIDGLPLSKSSVNSFWPILGSILPHRNVFIIGVYYGKEKPKNVNDFLYETIDLYANGISINNSKYLFKVKYCVRDAPAKSYILQCRRHTGYYSCTKCTVEGTYKQNRICFPEINALKRITNEDFRMQTDDSYHTYITYLKKFPILILYTGPIVLKSILSQDIINNHFISLHVAIRILCNENIKTAYMEYAKTLLKHFIESFGTLYGKHHISHNIHSLCHLTEDVNNFGILDNFTTYVTTEFKKTSKKLYPIKSTYHCNGPLLSLSSSPQYKSVECMSFKVDANSKANDCCELQDNTILLLRNIAYCTESKELVIIGNQFECKENYYNTPCDSSVLDIQGVSGLSVLI</sequence>
<organism evidence="1 2">
    <name type="scientific">Ooceraea biroi</name>
    <name type="common">Clonal raider ant</name>
    <name type="synonym">Cerapachys biroi</name>
    <dbReference type="NCBI Taxonomy" id="2015173"/>
    <lineage>
        <taxon>Eukaryota</taxon>
        <taxon>Metazoa</taxon>
        <taxon>Ecdysozoa</taxon>
        <taxon>Arthropoda</taxon>
        <taxon>Hexapoda</taxon>
        <taxon>Insecta</taxon>
        <taxon>Pterygota</taxon>
        <taxon>Neoptera</taxon>
        <taxon>Endopterygota</taxon>
        <taxon>Hymenoptera</taxon>
        <taxon>Apocrita</taxon>
        <taxon>Aculeata</taxon>
        <taxon>Formicoidea</taxon>
        <taxon>Formicidae</taxon>
        <taxon>Dorylinae</taxon>
        <taxon>Ooceraea</taxon>
    </lineage>
</organism>
<keyword evidence="2" id="KW-1185">Reference proteome</keyword>
<name>A0A026WJ16_OOCBI</name>
<accession>A0A026WJ16</accession>
<dbReference type="OrthoDB" id="7549170at2759"/>
<protein>
    <recommendedName>
        <fullName evidence="3">DUF4218 domain-containing protein</fullName>
    </recommendedName>
</protein>